<evidence type="ECO:0000259" key="12">
    <source>
        <dbReference type="SMART" id="SM00986"/>
    </source>
</evidence>
<keyword evidence="5" id="KW-0004">4Fe-4S</keyword>
<keyword evidence="8" id="KW-0378">Hydrolase</keyword>
<dbReference type="Pfam" id="PF03167">
    <property type="entry name" value="UDG"/>
    <property type="match status" value="1"/>
</dbReference>
<dbReference type="GO" id="GO:0004844">
    <property type="term" value="F:uracil DNA N-glycosylase activity"/>
    <property type="evidence" value="ECO:0007669"/>
    <property type="project" value="UniProtKB-EC"/>
</dbReference>
<dbReference type="PANTHER" id="PTHR33693:SF1">
    <property type="entry name" value="TYPE-4 URACIL-DNA GLYCOSYLASE"/>
    <property type="match status" value="1"/>
</dbReference>
<evidence type="ECO:0000313" key="13">
    <source>
        <dbReference type="EMBL" id="AIF19724.1"/>
    </source>
</evidence>
<name>A0A075HVG9_9ARCH</name>
<gene>
    <name evidence="13" type="primary">dpo</name>
</gene>
<evidence type="ECO:0000256" key="11">
    <source>
        <dbReference type="ARBA" id="ARBA00023204"/>
    </source>
</evidence>
<protein>
    <recommendedName>
        <fullName evidence="4">Type-4 uracil-DNA glycosylase</fullName>
        <ecNumber evidence="3">3.2.2.27</ecNumber>
    </recommendedName>
</protein>
<dbReference type="InterPro" id="IPR005122">
    <property type="entry name" value="Uracil-DNA_glycosylase-like"/>
</dbReference>
<keyword evidence="11" id="KW-0234">DNA repair</keyword>
<dbReference type="PANTHER" id="PTHR33693">
    <property type="entry name" value="TYPE-5 URACIL-DNA GLYCOSYLASE"/>
    <property type="match status" value="1"/>
</dbReference>
<comment type="similarity">
    <text evidence="2">Belongs to the uracil-DNA glycosylase (UDG) superfamily. Type 4 (UDGa) family.</text>
</comment>
<keyword evidence="7" id="KW-0227">DNA damage</keyword>
<evidence type="ECO:0000256" key="9">
    <source>
        <dbReference type="ARBA" id="ARBA00023004"/>
    </source>
</evidence>
<accession>A0A075HVG9</accession>
<evidence type="ECO:0000256" key="5">
    <source>
        <dbReference type="ARBA" id="ARBA00022485"/>
    </source>
</evidence>
<dbReference type="EC" id="3.2.2.27" evidence="3"/>
<dbReference type="InterPro" id="IPR005273">
    <property type="entry name" value="Ura-DNA_glyco_family4"/>
</dbReference>
<dbReference type="NCBIfam" id="TIGR00758">
    <property type="entry name" value="UDG_fam4"/>
    <property type="match status" value="1"/>
</dbReference>
<dbReference type="GO" id="GO:0006281">
    <property type="term" value="P:DNA repair"/>
    <property type="evidence" value="ECO:0007669"/>
    <property type="project" value="UniProtKB-KW"/>
</dbReference>
<dbReference type="AlphaFoldDB" id="A0A075HVG9"/>
<keyword evidence="9" id="KW-0408">Iron</keyword>
<evidence type="ECO:0000256" key="7">
    <source>
        <dbReference type="ARBA" id="ARBA00022763"/>
    </source>
</evidence>
<organism evidence="13">
    <name type="scientific">uncultured marine thaumarchaeote KM3_87_F05</name>
    <dbReference type="NCBI Taxonomy" id="1456329"/>
    <lineage>
        <taxon>Archaea</taxon>
        <taxon>Nitrososphaerota</taxon>
        <taxon>environmental samples</taxon>
    </lineage>
</organism>
<evidence type="ECO:0000256" key="8">
    <source>
        <dbReference type="ARBA" id="ARBA00022801"/>
    </source>
</evidence>
<evidence type="ECO:0000256" key="10">
    <source>
        <dbReference type="ARBA" id="ARBA00023014"/>
    </source>
</evidence>
<dbReference type="InterPro" id="IPR036895">
    <property type="entry name" value="Uracil-DNA_glycosylase-like_sf"/>
</dbReference>
<dbReference type="SUPFAM" id="SSF52141">
    <property type="entry name" value="Uracil-DNA glycosylase-like"/>
    <property type="match status" value="1"/>
</dbReference>
<dbReference type="Gene3D" id="3.40.470.10">
    <property type="entry name" value="Uracil-DNA glycosylase-like domain"/>
    <property type="match status" value="1"/>
</dbReference>
<dbReference type="SMART" id="SM00987">
    <property type="entry name" value="UreE_C"/>
    <property type="match status" value="1"/>
</dbReference>
<sequence length="195" mass="21835">MIIIMKGTLSLKIIQEKVKNCKKCDLCTSRKNAVPGKGNHNADIVFIGEAPGKNEDAYGEPFIGTAGKKLNDALKNAGLERSDVYITNIVKCRPPKNRIPNDVEKMMCSNYLENELSIIKPKIICLLGNTSYHSILGGNEISKNHGKFVSKDNYLYFISFHPAAIIYNQKLKKVFKNDMKKLVDELKKLKTKSGD</sequence>
<feature type="domain" description="Uracil-DNA glycosylase-like" evidence="12">
    <location>
        <begin position="35"/>
        <end position="180"/>
    </location>
</feature>
<keyword evidence="13" id="KW-0808">Transferase</keyword>
<proteinExistence type="inferred from homology"/>
<keyword evidence="13" id="KW-0548">Nucleotidyltransferase</keyword>
<evidence type="ECO:0000256" key="1">
    <source>
        <dbReference type="ARBA" id="ARBA00001400"/>
    </source>
</evidence>
<dbReference type="GO" id="GO:0046872">
    <property type="term" value="F:metal ion binding"/>
    <property type="evidence" value="ECO:0007669"/>
    <property type="project" value="UniProtKB-KW"/>
</dbReference>
<dbReference type="CDD" id="cd10030">
    <property type="entry name" value="UDG-F4_TTUDGA_SPO1dp_like"/>
    <property type="match status" value="1"/>
</dbReference>
<evidence type="ECO:0000256" key="3">
    <source>
        <dbReference type="ARBA" id="ARBA00012030"/>
    </source>
</evidence>
<dbReference type="InterPro" id="IPR051536">
    <property type="entry name" value="UDG_Type-4/5"/>
</dbReference>
<comment type="catalytic activity">
    <reaction evidence="1">
        <text>Hydrolyzes single-stranded DNA or mismatched double-stranded DNA and polynucleotides, releasing free uracil.</text>
        <dbReference type="EC" id="3.2.2.27"/>
    </reaction>
</comment>
<dbReference type="SMART" id="SM00986">
    <property type="entry name" value="UDG"/>
    <property type="match status" value="1"/>
</dbReference>
<reference evidence="13" key="1">
    <citation type="journal article" date="2014" name="Genome Biol. Evol.">
        <title>Pangenome evidence for extensive interdomain horizontal transfer affecting lineage core and shell genes in uncultured planktonic thaumarchaeota and euryarchaeota.</title>
        <authorList>
            <person name="Deschamps P."/>
            <person name="Zivanovic Y."/>
            <person name="Moreira D."/>
            <person name="Rodriguez-Valera F."/>
            <person name="Lopez-Garcia P."/>
        </authorList>
    </citation>
    <scope>NUCLEOTIDE SEQUENCE</scope>
</reference>
<dbReference type="GO" id="GO:0016779">
    <property type="term" value="F:nucleotidyltransferase activity"/>
    <property type="evidence" value="ECO:0007669"/>
    <property type="project" value="UniProtKB-KW"/>
</dbReference>
<keyword evidence="10" id="KW-0411">Iron-sulfur</keyword>
<dbReference type="GO" id="GO:0051539">
    <property type="term" value="F:4 iron, 4 sulfur cluster binding"/>
    <property type="evidence" value="ECO:0007669"/>
    <property type="project" value="UniProtKB-KW"/>
</dbReference>
<evidence type="ECO:0000256" key="4">
    <source>
        <dbReference type="ARBA" id="ARBA00019403"/>
    </source>
</evidence>
<evidence type="ECO:0000256" key="2">
    <source>
        <dbReference type="ARBA" id="ARBA00006521"/>
    </source>
</evidence>
<keyword evidence="6" id="KW-0479">Metal-binding</keyword>
<evidence type="ECO:0000256" key="6">
    <source>
        <dbReference type="ARBA" id="ARBA00022723"/>
    </source>
</evidence>
<dbReference type="EMBL" id="KF901146">
    <property type="protein sequence ID" value="AIF19724.1"/>
    <property type="molecule type" value="Genomic_DNA"/>
</dbReference>